<evidence type="ECO:0000256" key="7">
    <source>
        <dbReference type="ARBA" id="ARBA00023016"/>
    </source>
</evidence>
<keyword evidence="7 9" id="KW-0346">Stress response</keyword>
<dbReference type="InterPro" id="IPR036410">
    <property type="entry name" value="HSP_DnaJ_Cys-rich_dom_sf"/>
</dbReference>
<dbReference type="Gene3D" id="1.10.287.110">
    <property type="entry name" value="DnaJ domain"/>
    <property type="match status" value="1"/>
</dbReference>
<feature type="zinc finger region" description="CR-type" evidence="10">
    <location>
        <begin position="136"/>
        <end position="214"/>
    </location>
</feature>
<dbReference type="PANTHER" id="PTHR43096:SF48">
    <property type="entry name" value="CHAPERONE PROTEIN DNAJ"/>
    <property type="match status" value="1"/>
</dbReference>
<comment type="function">
    <text evidence="9">Participates actively in the response to hyperosmotic and heat shock by preventing the aggregation of stress-denatured proteins and by disaggregating proteins, also in an autonomous, DnaK-independent fashion. Unfolded proteins bind initially to DnaJ; upon interaction with the DnaJ-bound protein, DnaK hydrolyzes its bound ATP, resulting in the formation of a stable complex. GrpE releases ADP from DnaK; ATP binding to DnaK triggers the release of the substrate protein, thus completing the reaction cycle. Several rounds of ATP-dependent interactions between DnaJ, DnaK and GrpE are required for fully efficient folding. Also involved, together with DnaK and GrpE, in the DNA replication of plasmids through activation of initiation proteins.</text>
</comment>
<dbReference type="CDD" id="cd06257">
    <property type="entry name" value="DnaJ"/>
    <property type="match status" value="1"/>
</dbReference>
<dbReference type="Pfam" id="PF00226">
    <property type="entry name" value="DnaJ"/>
    <property type="match status" value="1"/>
</dbReference>
<name>A0ABP8HLJ8_9BURK</name>
<feature type="domain" description="J" evidence="11">
    <location>
        <begin position="6"/>
        <end position="73"/>
    </location>
</feature>
<keyword evidence="5 9" id="KW-0863">Zinc-finger</keyword>
<feature type="binding site" evidence="9">
    <location>
        <position position="149"/>
    </location>
    <ligand>
        <name>Zn(2+)</name>
        <dbReference type="ChEBI" id="CHEBI:29105"/>
        <label>1</label>
    </ligand>
</feature>
<dbReference type="InterPro" id="IPR008971">
    <property type="entry name" value="HSP40/DnaJ_pept-bd"/>
</dbReference>
<evidence type="ECO:0000256" key="10">
    <source>
        <dbReference type="PROSITE-ProRule" id="PRU00546"/>
    </source>
</evidence>
<evidence type="ECO:0000256" key="4">
    <source>
        <dbReference type="ARBA" id="ARBA00022737"/>
    </source>
</evidence>
<comment type="cofactor">
    <cofactor evidence="9">
        <name>Zn(2+)</name>
        <dbReference type="ChEBI" id="CHEBI:29105"/>
    </cofactor>
    <text evidence="9">Binds 2 Zn(2+) ions per monomer.</text>
</comment>
<evidence type="ECO:0000256" key="2">
    <source>
        <dbReference type="ARBA" id="ARBA00022705"/>
    </source>
</evidence>
<proteinExistence type="inferred from homology"/>
<dbReference type="SMART" id="SM00271">
    <property type="entry name" value="DnaJ"/>
    <property type="match status" value="1"/>
</dbReference>
<feature type="binding site" evidence="9">
    <location>
        <position position="169"/>
    </location>
    <ligand>
        <name>Zn(2+)</name>
        <dbReference type="ChEBI" id="CHEBI:29105"/>
        <label>2</label>
    </ligand>
</feature>
<feature type="repeat" description="CXXCXGXG motif" evidence="9">
    <location>
        <begin position="149"/>
        <end position="156"/>
    </location>
</feature>
<gene>
    <name evidence="13" type="primary">dnaJ_1</name>
    <name evidence="9" type="synonym">dnaJ</name>
    <name evidence="13" type="ORF">GCM10023165_21250</name>
</gene>
<dbReference type="Gene3D" id="2.10.230.10">
    <property type="entry name" value="Heat shock protein DnaJ, cysteine-rich domain"/>
    <property type="match status" value="1"/>
</dbReference>
<organism evidence="13 14">
    <name type="scientific">Variovorax defluvii</name>
    <dbReference type="NCBI Taxonomy" id="913761"/>
    <lineage>
        <taxon>Bacteria</taxon>
        <taxon>Pseudomonadati</taxon>
        <taxon>Pseudomonadota</taxon>
        <taxon>Betaproteobacteria</taxon>
        <taxon>Burkholderiales</taxon>
        <taxon>Comamonadaceae</taxon>
        <taxon>Variovorax</taxon>
    </lineage>
</organism>
<feature type="binding site" evidence="9">
    <location>
        <position position="152"/>
    </location>
    <ligand>
        <name>Zn(2+)</name>
        <dbReference type="ChEBI" id="CHEBI:29105"/>
        <label>1</label>
    </ligand>
</feature>
<feature type="binding site" evidence="9">
    <location>
        <position position="188"/>
    </location>
    <ligand>
        <name>Zn(2+)</name>
        <dbReference type="ChEBI" id="CHEBI:29105"/>
        <label>2</label>
    </ligand>
</feature>
<dbReference type="Gene3D" id="2.60.260.20">
    <property type="entry name" value="Urease metallochaperone UreE, N-terminal domain"/>
    <property type="match status" value="2"/>
</dbReference>
<comment type="domain">
    <text evidence="9">The J domain is necessary and sufficient to stimulate DnaK ATPase activity. Zinc center 1 plays an important role in the autonomous, DnaK-independent chaperone activity of DnaJ. Zinc center 2 is essential for interaction with DnaK and for DnaJ activity.</text>
</comment>
<dbReference type="SUPFAM" id="SSF49493">
    <property type="entry name" value="HSP40/DnaJ peptide-binding domain"/>
    <property type="match status" value="2"/>
</dbReference>
<dbReference type="HAMAP" id="MF_01152">
    <property type="entry name" value="DnaJ"/>
    <property type="match status" value="1"/>
</dbReference>
<dbReference type="Proteomes" id="UP001500975">
    <property type="component" value="Unassembled WGS sequence"/>
</dbReference>
<dbReference type="Pfam" id="PF01556">
    <property type="entry name" value="DnaJ_C"/>
    <property type="match status" value="1"/>
</dbReference>
<evidence type="ECO:0000256" key="3">
    <source>
        <dbReference type="ARBA" id="ARBA00022723"/>
    </source>
</evidence>
<evidence type="ECO:0000259" key="12">
    <source>
        <dbReference type="PROSITE" id="PS51188"/>
    </source>
</evidence>
<dbReference type="RefSeq" id="WP_345537740.1">
    <property type="nucleotide sequence ID" value="NZ_BAABGJ010000019.1"/>
</dbReference>
<dbReference type="EMBL" id="BAABGJ010000019">
    <property type="protein sequence ID" value="GAA4340958.1"/>
    <property type="molecule type" value="Genomic_DNA"/>
</dbReference>
<dbReference type="SUPFAM" id="SSF46565">
    <property type="entry name" value="Chaperone J-domain"/>
    <property type="match status" value="1"/>
</dbReference>
<dbReference type="PROSITE" id="PS51188">
    <property type="entry name" value="ZF_CR"/>
    <property type="match status" value="1"/>
</dbReference>
<dbReference type="InterPro" id="IPR018253">
    <property type="entry name" value="DnaJ_domain_CS"/>
</dbReference>
<dbReference type="SUPFAM" id="SSF57938">
    <property type="entry name" value="DnaJ/Hsp40 cysteine-rich domain"/>
    <property type="match status" value="1"/>
</dbReference>
<dbReference type="NCBIfam" id="NF008035">
    <property type="entry name" value="PRK10767.1"/>
    <property type="match status" value="1"/>
</dbReference>
<keyword evidence="8 9" id="KW-0143">Chaperone</keyword>
<comment type="subcellular location">
    <subcellularLocation>
        <location evidence="9">Cytoplasm</location>
    </subcellularLocation>
</comment>
<protein>
    <recommendedName>
        <fullName evidence="9">Chaperone protein DnaJ</fullName>
    </recommendedName>
</protein>
<feature type="repeat" description="CXXCXGXG motif" evidence="9">
    <location>
        <begin position="188"/>
        <end position="195"/>
    </location>
</feature>
<evidence type="ECO:0000256" key="5">
    <source>
        <dbReference type="ARBA" id="ARBA00022771"/>
    </source>
</evidence>
<dbReference type="InterPro" id="IPR012724">
    <property type="entry name" value="DnaJ"/>
</dbReference>
<keyword evidence="1 9" id="KW-0963">Cytoplasm</keyword>
<evidence type="ECO:0000256" key="9">
    <source>
        <dbReference type="HAMAP-Rule" id="MF_01152"/>
    </source>
</evidence>
<dbReference type="PRINTS" id="PR00625">
    <property type="entry name" value="JDOMAIN"/>
</dbReference>
<keyword evidence="2 9" id="KW-0235">DNA replication</keyword>
<dbReference type="InterPro" id="IPR002939">
    <property type="entry name" value="DnaJ_C"/>
</dbReference>
<feature type="repeat" description="CXXCXGXG motif" evidence="9">
    <location>
        <begin position="202"/>
        <end position="209"/>
    </location>
</feature>
<dbReference type="PROSITE" id="PS00636">
    <property type="entry name" value="DNAJ_1"/>
    <property type="match status" value="1"/>
</dbReference>
<dbReference type="CDD" id="cd10719">
    <property type="entry name" value="DnaJ_zf"/>
    <property type="match status" value="1"/>
</dbReference>
<dbReference type="PANTHER" id="PTHR43096">
    <property type="entry name" value="DNAJ HOMOLOG 1, MITOCHONDRIAL-RELATED"/>
    <property type="match status" value="1"/>
</dbReference>
<evidence type="ECO:0000259" key="11">
    <source>
        <dbReference type="PROSITE" id="PS50076"/>
    </source>
</evidence>
<evidence type="ECO:0000256" key="6">
    <source>
        <dbReference type="ARBA" id="ARBA00022833"/>
    </source>
</evidence>
<evidence type="ECO:0000313" key="14">
    <source>
        <dbReference type="Proteomes" id="UP001500975"/>
    </source>
</evidence>
<keyword evidence="4 9" id="KW-0677">Repeat</keyword>
<dbReference type="Pfam" id="PF00684">
    <property type="entry name" value="DnaJ_CXXCXGXG"/>
    <property type="match status" value="1"/>
</dbReference>
<feature type="binding site" evidence="9">
    <location>
        <position position="191"/>
    </location>
    <ligand>
        <name>Zn(2+)</name>
        <dbReference type="ChEBI" id="CHEBI:29105"/>
        <label>2</label>
    </ligand>
</feature>
<dbReference type="InterPro" id="IPR001623">
    <property type="entry name" value="DnaJ_domain"/>
</dbReference>
<comment type="caution">
    <text evidence="13">The sequence shown here is derived from an EMBL/GenBank/DDBJ whole genome shotgun (WGS) entry which is preliminary data.</text>
</comment>
<dbReference type="NCBIfam" id="TIGR02349">
    <property type="entry name" value="DnaJ_bact"/>
    <property type="match status" value="1"/>
</dbReference>
<feature type="binding site" evidence="9">
    <location>
        <position position="202"/>
    </location>
    <ligand>
        <name>Zn(2+)</name>
        <dbReference type="ChEBI" id="CHEBI:29105"/>
        <label>1</label>
    </ligand>
</feature>
<dbReference type="CDD" id="cd10747">
    <property type="entry name" value="DnaJ_C"/>
    <property type="match status" value="1"/>
</dbReference>
<dbReference type="InterPro" id="IPR001305">
    <property type="entry name" value="HSP_DnaJ_Cys-rich_dom"/>
</dbReference>
<sequence length="376" mass="40674">MATKRDYYETLGVPKNASEDEIKKAYRKLAMKHHPDRNHGDTSKEAEAKFKEVKEAYEMLSDAQKRAAYDQYGHAGVDPNMRGPGPEGFGGFAEAFGDIFGDVFGARGGRGGGRQVFRGSDLSYAMEVTLEEAAEGKEAQIRIPSWDDCGTCKGSGAKPGTKAISCTTCHGNGVVQIRQGFFSVQQTCPTCHGSGKIIPEPCTACHGQGKIKSTKTLEVKIPAGIDDGMRIRSTGNGEPGTNGGPPGDLYIEIRLKKHEQFERDGDDLHCVVPVSIATAALGGEISVPTLKGPAAIDIPEGTQSGKQFRLRGKGIKGVRSSYPGDLYCHIRVETPVKLTEHQRKLLKELDESLKKGGDKHSPTDKGWFDKAKEFFS</sequence>
<keyword evidence="3 9" id="KW-0479">Metal-binding</keyword>
<dbReference type="PROSITE" id="PS50076">
    <property type="entry name" value="DNAJ_2"/>
    <property type="match status" value="1"/>
</dbReference>
<dbReference type="InterPro" id="IPR036869">
    <property type="entry name" value="J_dom_sf"/>
</dbReference>
<evidence type="ECO:0000256" key="1">
    <source>
        <dbReference type="ARBA" id="ARBA00022490"/>
    </source>
</evidence>
<feature type="repeat" description="CXXCXGXG motif" evidence="9">
    <location>
        <begin position="166"/>
        <end position="173"/>
    </location>
</feature>
<feature type="domain" description="CR-type" evidence="12">
    <location>
        <begin position="136"/>
        <end position="214"/>
    </location>
</feature>
<feature type="binding site" evidence="9">
    <location>
        <position position="205"/>
    </location>
    <ligand>
        <name>Zn(2+)</name>
        <dbReference type="ChEBI" id="CHEBI:29105"/>
        <label>1</label>
    </ligand>
</feature>
<keyword evidence="6 9" id="KW-0862">Zinc</keyword>
<keyword evidence="14" id="KW-1185">Reference proteome</keyword>
<evidence type="ECO:0000313" key="13">
    <source>
        <dbReference type="EMBL" id="GAA4340958.1"/>
    </source>
</evidence>
<accession>A0ABP8HLJ8</accession>
<comment type="subunit">
    <text evidence="9">Homodimer.</text>
</comment>
<feature type="binding site" evidence="9">
    <location>
        <position position="166"/>
    </location>
    <ligand>
        <name>Zn(2+)</name>
        <dbReference type="ChEBI" id="CHEBI:29105"/>
        <label>2</label>
    </ligand>
</feature>
<reference evidence="14" key="1">
    <citation type="journal article" date="2019" name="Int. J. Syst. Evol. Microbiol.">
        <title>The Global Catalogue of Microorganisms (GCM) 10K type strain sequencing project: providing services to taxonomists for standard genome sequencing and annotation.</title>
        <authorList>
            <consortium name="The Broad Institute Genomics Platform"/>
            <consortium name="The Broad Institute Genome Sequencing Center for Infectious Disease"/>
            <person name="Wu L."/>
            <person name="Ma J."/>
        </authorList>
    </citation>
    <scope>NUCLEOTIDE SEQUENCE [LARGE SCALE GENOMIC DNA]</scope>
    <source>
        <strain evidence="14">JCM 17804</strain>
    </source>
</reference>
<evidence type="ECO:0000256" key="8">
    <source>
        <dbReference type="ARBA" id="ARBA00023186"/>
    </source>
</evidence>
<comment type="similarity">
    <text evidence="9">Belongs to the DnaJ family.</text>
</comment>